<dbReference type="WBParaSite" id="PSAMB.scaffold2278size24165.g17145.t1">
    <property type="protein sequence ID" value="PSAMB.scaffold2278size24165.g17145.t1"/>
    <property type="gene ID" value="PSAMB.scaffold2278size24165.g17145"/>
</dbReference>
<evidence type="ECO:0000313" key="1">
    <source>
        <dbReference type="Proteomes" id="UP000887566"/>
    </source>
</evidence>
<evidence type="ECO:0000313" key="2">
    <source>
        <dbReference type="WBParaSite" id="PSAMB.scaffold2278size24165.g17145.t1"/>
    </source>
</evidence>
<dbReference type="Proteomes" id="UP000887566">
    <property type="component" value="Unplaced"/>
</dbReference>
<name>A0A914VRE0_9BILA</name>
<protein>
    <submittedName>
        <fullName evidence="2">Uncharacterized protein</fullName>
    </submittedName>
</protein>
<sequence>MLKLNATLEYVIETGKEYQNVMKKLSSGIENQQHKEMHFVKITWDLCMKWGKVFPNQTKKLSNGSGKPQGVCLNLLKKLPNGIRNQQDKDLRKRNVTWDLCIGMVKACLSQMKKPSNGTQNQQNKDMHVRNITWDLCTKMVKACLNQM</sequence>
<proteinExistence type="predicted"/>
<organism evidence="1 2">
    <name type="scientific">Plectus sambesii</name>
    <dbReference type="NCBI Taxonomy" id="2011161"/>
    <lineage>
        <taxon>Eukaryota</taxon>
        <taxon>Metazoa</taxon>
        <taxon>Ecdysozoa</taxon>
        <taxon>Nematoda</taxon>
        <taxon>Chromadorea</taxon>
        <taxon>Plectida</taxon>
        <taxon>Plectina</taxon>
        <taxon>Plectoidea</taxon>
        <taxon>Plectidae</taxon>
        <taxon>Plectus</taxon>
    </lineage>
</organism>
<keyword evidence="1" id="KW-1185">Reference proteome</keyword>
<accession>A0A914VRE0</accession>
<dbReference type="AlphaFoldDB" id="A0A914VRE0"/>
<reference evidence="2" key="1">
    <citation type="submission" date="2022-11" db="UniProtKB">
        <authorList>
            <consortium name="WormBaseParasite"/>
        </authorList>
    </citation>
    <scope>IDENTIFICATION</scope>
</reference>